<gene>
    <name evidence="1" type="ORF">MLD38_037802</name>
</gene>
<proteinExistence type="predicted"/>
<dbReference type="Proteomes" id="UP001057402">
    <property type="component" value="Chromosome 11"/>
</dbReference>
<evidence type="ECO:0000313" key="1">
    <source>
        <dbReference type="EMBL" id="KAI4313023.1"/>
    </source>
</evidence>
<protein>
    <submittedName>
        <fullName evidence="1">Uncharacterized protein</fullName>
    </submittedName>
</protein>
<sequence length="337" mass="38046">MDSVMAEESTRVTVRVSPEREEEISRKRKVVLLRQFKNLAPKFKGDEGLEVAEDFISELEKIFEILGCTPEEKLLMAEYSLQRGADSWWKAIKDSDSVIHTGDAWTAFKIAFLEKYFPFSYHTDKALEFANLTQEGMTVDEYDSMFAALSRYGPLLDAESRARKFELGLEPEIRLRLAAFMLTSYEDICRRAQIIEKELMAVREEESKGWKRMTGNMSGLSLKKKFRSGGAYSAPRQFITCPPRTLVPAWSFCRGGSHGSRSVGPPICPRCHRNNFGCTCGTSETICYRCGRPGHIRRNCPRGGDTSRSSMAGTKRARFNAVTEADANASHEVISDK</sequence>
<keyword evidence="2" id="KW-1185">Reference proteome</keyword>
<dbReference type="EMBL" id="CM042890">
    <property type="protein sequence ID" value="KAI4313023.1"/>
    <property type="molecule type" value="Genomic_DNA"/>
</dbReference>
<reference evidence="2" key="1">
    <citation type="journal article" date="2023" name="Front. Plant Sci.">
        <title>Chromosomal-level genome assembly of Melastoma candidum provides insights into trichome evolution.</title>
        <authorList>
            <person name="Zhong Y."/>
            <person name="Wu W."/>
            <person name="Sun C."/>
            <person name="Zou P."/>
            <person name="Liu Y."/>
            <person name="Dai S."/>
            <person name="Zhou R."/>
        </authorList>
    </citation>
    <scope>NUCLEOTIDE SEQUENCE [LARGE SCALE GENOMIC DNA]</scope>
</reference>
<evidence type="ECO:0000313" key="2">
    <source>
        <dbReference type="Proteomes" id="UP001057402"/>
    </source>
</evidence>
<comment type="caution">
    <text evidence="1">The sequence shown here is derived from an EMBL/GenBank/DDBJ whole genome shotgun (WGS) entry which is preliminary data.</text>
</comment>
<accession>A0ACB9LPH8</accession>
<name>A0ACB9LPH8_9MYRT</name>
<organism evidence="1 2">
    <name type="scientific">Melastoma candidum</name>
    <dbReference type="NCBI Taxonomy" id="119954"/>
    <lineage>
        <taxon>Eukaryota</taxon>
        <taxon>Viridiplantae</taxon>
        <taxon>Streptophyta</taxon>
        <taxon>Embryophyta</taxon>
        <taxon>Tracheophyta</taxon>
        <taxon>Spermatophyta</taxon>
        <taxon>Magnoliopsida</taxon>
        <taxon>eudicotyledons</taxon>
        <taxon>Gunneridae</taxon>
        <taxon>Pentapetalae</taxon>
        <taxon>rosids</taxon>
        <taxon>malvids</taxon>
        <taxon>Myrtales</taxon>
        <taxon>Melastomataceae</taxon>
        <taxon>Melastomatoideae</taxon>
        <taxon>Melastomateae</taxon>
        <taxon>Melastoma</taxon>
    </lineage>
</organism>